<sequence length="261" mass="30813">MSDTPYLFRHSLDPNLWIYNGYYYRGMKLNEGNGPFIYNYLRRIDETILGALNDHTNIMVVRVELRLPDHFNWEHDPSRRPLFSRFISSLKARIEAKRAQTIRNGKRFHSTKVHYVWTREFRQDEKKPHYHCALFFNKQTFLALGEFNPTARSLYGMISNAWASALQMDKHLADGLVSIPNNPIYRIRKGEPYDELFYRISYFAKLATKLFGKASHNFGSSRTDHLPIDPQSRLPFHMEQTAHEDYKHSPEDAFGCGEIFW</sequence>
<protein>
    <submittedName>
        <fullName evidence="2">Inovirus Gp2</fullName>
    </submittedName>
</protein>
<dbReference type="InterPro" id="IPR057271">
    <property type="entry name" value="YagK_YfjJ_C"/>
</dbReference>
<evidence type="ECO:0000313" key="2">
    <source>
        <dbReference type="EMBL" id="ARM82927.1"/>
    </source>
</evidence>
<feature type="domain" description="YagK/YfjJ C-terminal" evidence="1">
    <location>
        <begin position="52"/>
        <end position="221"/>
    </location>
</feature>
<gene>
    <name evidence="2" type="ORF">MARSALSMR5_00830</name>
</gene>
<dbReference type="EMBL" id="CP020931">
    <property type="protein sequence ID" value="ARM82927.1"/>
    <property type="molecule type" value="Genomic_DNA"/>
</dbReference>
<dbReference type="AlphaFoldDB" id="A0A1W6K6A1"/>
<dbReference type="RefSeq" id="WP_085679046.1">
    <property type="nucleotide sequence ID" value="NZ_CP020931.1"/>
</dbReference>
<accession>A0A1W6K6A1</accession>
<dbReference type="GeneID" id="77254817"/>
<evidence type="ECO:0000313" key="3">
    <source>
        <dbReference type="Proteomes" id="UP000193100"/>
    </source>
</evidence>
<evidence type="ECO:0000259" key="1">
    <source>
        <dbReference type="Pfam" id="PF11726"/>
    </source>
</evidence>
<dbReference type="Pfam" id="PF11726">
    <property type="entry name" value="YagK_YfjJ_C"/>
    <property type="match status" value="1"/>
</dbReference>
<dbReference type="Proteomes" id="UP000193100">
    <property type="component" value="Chromosome"/>
</dbReference>
<reference evidence="2 3" key="1">
    <citation type="submission" date="2017-04" db="EMBL/GenBank/DDBJ databases">
        <title>Genome Sequence of Marinobacter salarius strain SMR5 Isolated from a culture of the Diatom Skeletonema marinoi.</title>
        <authorList>
            <person name="Topel M."/>
            <person name="Pinder M.I.M."/>
            <person name="Johansson O.N."/>
            <person name="Kourtchenko O."/>
            <person name="Godhe A."/>
            <person name="Clarke A.K."/>
        </authorList>
    </citation>
    <scope>NUCLEOTIDE SEQUENCE [LARGE SCALE GENOMIC DNA]</scope>
    <source>
        <strain evidence="2 3">SMR5</strain>
    </source>
</reference>
<proteinExistence type="predicted"/>
<name>A0A1W6K6A1_9GAMM</name>
<organism evidence="2 3">
    <name type="scientific">Marinobacter salarius</name>
    <dbReference type="NCBI Taxonomy" id="1420917"/>
    <lineage>
        <taxon>Bacteria</taxon>
        <taxon>Pseudomonadati</taxon>
        <taxon>Pseudomonadota</taxon>
        <taxon>Gammaproteobacteria</taxon>
        <taxon>Pseudomonadales</taxon>
        <taxon>Marinobacteraceae</taxon>
        <taxon>Marinobacter</taxon>
    </lineage>
</organism>